<reference evidence="3" key="2">
    <citation type="submission" date="2015-01" db="EMBL/GenBank/DDBJ databases">
        <title>Evolutionary Origins and Diversification of the Mycorrhizal Mutualists.</title>
        <authorList>
            <consortium name="DOE Joint Genome Institute"/>
            <consortium name="Mycorrhizal Genomics Consortium"/>
            <person name="Kohler A."/>
            <person name="Kuo A."/>
            <person name="Nagy L.G."/>
            <person name="Floudas D."/>
            <person name="Copeland A."/>
            <person name="Barry K.W."/>
            <person name="Cichocki N."/>
            <person name="Veneault-Fourrey C."/>
            <person name="LaButti K."/>
            <person name="Lindquist E.A."/>
            <person name="Lipzen A."/>
            <person name="Lundell T."/>
            <person name="Morin E."/>
            <person name="Murat C."/>
            <person name="Riley R."/>
            <person name="Ohm R."/>
            <person name="Sun H."/>
            <person name="Tunlid A."/>
            <person name="Henrissat B."/>
            <person name="Grigoriev I.V."/>
            <person name="Hibbett D.S."/>
            <person name="Martin F."/>
        </authorList>
    </citation>
    <scope>NUCLEOTIDE SEQUENCE [LARGE SCALE GENOMIC DNA]</scope>
    <source>
        <strain evidence="3">F 1598</strain>
    </source>
</reference>
<evidence type="ECO:0008006" key="4">
    <source>
        <dbReference type="Google" id="ProtNLM"/>
    </source>
</evidence>
<sequence length="78" mass="8977">MSVLTSPFRQSYRYLQRQAHEQPVIFYSVVIGFIGPAMVLTVPPIRKRFGWSPAEAIPTTYPVPKRARRHVEGYEDDA</sequence>
<keyword evidence="1" id="KW-0472">Membrane</keyword>
<gene>
    <name evidence="2" type="ORF">PILCRDRAFT_67183</name>
</gene>
<dbReference type="InterPro" id="IPR039961">
    <property type="entry name" value="Nuo9.5"/>
</dbReference>
<keyword evidence="1" id="KW-1133">Transmembrane helix</keyword>
<dbReference type="AlphaFoldDB" id="A0A0C3BET4"/>
<evidence type="ECO:0000313" key="2">
    <source>
        <dbReference type="EMBL" id="KIM84828.1"/>
    </source>
</evidence>
<accession>A0A0C3BET4</accession>
<dbReference type="PANTHER" id="PTHR38488">
    <property type="entry name" value="OXIDOREDUCTASE 9.5 KDA SUBUNIT, PUTATIVE (AFU_ORTHOLOGUE AFUA_5G08980)-RELATED"/>
    <property type="match status" value="1"/>
</dbReference>
<dbReference type="InParanoid" id="A0A0C3BET4"/>
<dbReference type="Proteomes" id="UP000054166">
    <property type="component" value="Unassembled WGS sequence"/>
</dbReference>
<evidence type="ECO:0000313" key="3">
    <source>
        <dbReference type="Proteomes" id="UP000054166"/>
    </source>
</evidence>
<reference evidence="2 3" key="1">
    <citation type="submission" date="2014-04" db="EMBL/GenBank/DDBJ databases">
        <authorList>
            <consortium name="DOE Joint Genome Institute"/>
            <person name="Kuo A."/>
            <person name="Tarkka M."/>
            <person name="Buscot F."/>
            <person name="Kohler A."/>
            <person name="Nagy L.G."/>
            <person name="Floudas D."/>
            <person name="Copeland A."/>
            <person name="Barry K.W."/>
            <person name="Cichocki N."/>
            <person name="Veneault-Fourrey C."/>
            <person name="LaButti K."/>
            <person name="Lindquist E.A."/>
            <person name="Lipzen A."/>
            <person name="Lundell T."/>
            <person name="Morin E."/>
            <person name="Murat C."/>
            <person name="Sun H."/>
            <person name="Tunlid A."/>
            <person name="Henrissat B."/>
            <person name="Grigoriev I.V."/>
            <person name="Hibbett D.S."/>
            <person name="Martin F."/>
            <person name="Nordberg H.P."/>
            <person name="Cantor M.N."/>
            <person name="Hua S.X."/>
        </authorList>
    </citation>
    <scope>NUCLEOTIDE SEQUENCE [LARGE SCALE GENOMIC DNA]</scope>
    <source>
        <strain evidence="2 3">F 1598</strain>
    </source>
</reference>
<dbReference type="EMBL" id="KN832986">
    <property type="protein sequence ID" value="KIM84828.1"/>
    <property type="molecule type" value="Genomic_DNA"/>
</dbReference>
<evidence type="ECO:0000256" key="1">
    <source>
        <dbReference type="SAM" id="Phobius"/>
    </source>
</evidence>
<keyword evidence="3" id="KW-1185">Reference proteome</keyword>
<dbReference type="CDD" id="cd22903">
    <property type="entry name" value="NI9M"/>
    <property type="match status" value="1"/>
</dbReference>
<dbReference type="HOGENOM" id="CLU_166990_2_0_1"/>
<dbReference type="OrthoDB" id="2093409at2759"/>
<feature type="transmembrane region" description="Helical" evidence="1">
    <location>
        <begin position="24"/>
        <end position="42"/>
    </location>
</feature>
<proteinExistence type="predicted"/>
<keyword evidence="1" id="KW-0812">Transmembrane</keyword>
<dbReference type="STRING" id="765440.A0A0C3BET4"/>
<dbReference type="PANTHER" id="PTHR38488:SF1">
    <property type="entry name" value="OXIDOREDUCTASE 9.5 KDA SUBUNIT, PUTATIVE (AFU_ORTHOLOGUE AFUA_5G08980)-RELATED"/>
    <property type="match status" value="1"/>
</dbReference>
<name>A0A0C3BET4_PILCF</name>
<organism evidence="2 3">
    <name type="scientific">Piloderma croceum (strain F 1598)</name>
    <dbReference type="NCBI Taxonomy" id="765440"/>
    <lineage>
        <taxon>Eukaryota</taxon>
        <taxon>Fungi</taxon>
        <taxon>Dikarya</taxon>
        <taxon>Basidiomycota</taxon>
        <taxon>Agaricomycotina</taxon>
        <taxon>Agaricomycetes</taxon>
        <taxon>Agaricomycetidae</taxon>
        <taxon>Atheliales</taxon>
        <taxon>Atheliaceae</taxon>
        <taxon>Piloderma</taxon>
    </lineage>
</organism>
<protein>
    <recommendedName>
        <fullName evidence="4">NADH-ubiquinone oxidoreductase 9.5 kDa subunit</fullName>
    </recommendedName>
</protein>